<reference evidence="2" key="1">
    <citation type="submission" date="2016-10" db="EMBL/GenBank/DDBJ databases">
        <title>Sequence of Gallionella enrichment culture.</title>
        <authorList>
            <person name="Poehlein A."/>
            <person name="Muehling M."/>
            <person name="Daniel R."/>
        </authorList>
    </citation>
    <scope>NUCLEOTIDE SEQUENCE</scope>
</reference>
<feature type="domain" description="GmrSD restriction endonucleases C-terminal" evidence="1">
    <location>
        <begin position="352"/>
        <end position="415"/>
    </location>
</feature>
<sequence>MATEERTLASLVQLFSFIHYFAERCCFTVIKPVSEEWAFDMFQSLNASGTPLTAIETFKPLVVNYLAQENKVFKDTLSNEYFSKVDLLIGDTGPTARKNKLTDEYLVAFALANDGYSLSTQFSLQRRYLNDEFKSCLAAADREDFLRRMGELATYWTDVIGFEPNNKLAVAGLENINSELKAFSGLCVLFLRESGHKMANTILSRFYSNVIRQKTDQAATDFAQACLAVAAFYSLWRAAQSNSGLDDVYRKLLKTGDPTKNIKAMSWKGCGDDLSVQDLKSYLVNALGELAEKDKWLIKAKQNLRFDYAKPVCKFALFVSAHDTIVDTDNPGLMKVAQAGTRPYLDAQKWASPDFKTIEHIAPVKGQDTWDPQLYQTEKYQSVGNLTLLPGEINSSAGNQQWKVKSIYYRHLAESDPSRLAQLEQEALAIGVELQSHTVDLLRNATFKHHIASIVSVPTDGLWNMNLVEARAERICSILWDRVFAWLE</sequence>
<comment type="caution">
    <text evidence="2">The sequence shown here is derived from an EMBL/GenBank/DDBJ whole genome shotgun (WGS) entry which is preliminary data.</text>
</comment>
<evidence type="ECO:0000259" key="1">
    <source>
        <dbReference type="Pfam" id="PF07510"/>
    </source>
</evidence>
<dbReference type="EMBL" id="MLJW01002148">
    <property type="protein sequence ID" value="OIQ75492.1"/>
    <property type="molecule type" value="Genomic_DNA"/>
</dbReference>
<dbReference type="PANTHER" id="PTHR35149">
    <property type="entry name" value="SLL5132 PROTEIN"/>
    <property type="match status" value="1"/>
</dbReference>
<proteinExistence type="predicted"/>
<accession>A0A1J5Q6J2</accession>
<dbReference type="AlphaFoldDB" id="A0A1J5Q6J2"/>
<organism evidence="2">
    <name type="scientific">mine drainage metagenome</name>
    <dbReference type="NCBI Taxonomy" id="410659"/>
    <lineage>
        <taxon>unclassified sequences</taxon>
        <taxon>metagenomes</taxon>
        <taxon>ecological metagenomes</taxon>
    </lineage>
</organism>
<dbReference type="PANTHER" id="PTHR35149:SF1">
    <property type="entry name" value="DUF5655 DOMAIN-CONTAINING PROTEIN"/>
    <property type="match status" value="1"/>
</dbReference>
<dbReference type="Pfam" id="PF07510">
    <property type="entry name" value="GmrSD_C"/>
    <property type="match status" value="1"/>
</dbReference>
<name>A0A1J5Q6J2_9ZZZZ</name>
<gene>
    <name evidence="2" type="ORF">GALL_428400</name>
</gene>
<protein>
    <recommendedName>
        <fullName evidence="1">GmrSD restriction endonucleases C-terminal domain-containing protein</fullName>
    </recommendedName>
</protein>
<dbReference type="InterPro" id="IPR011089">
    <property type="entry name" value="GmrSD_C"/>
</dbReference>
<evidence type="ECO:0000313" key="2">
    <source>
        <dbReference type="EMBL" id="OIQ75492.1"/>
    </source>
</evidence>